<dbReference type="OrthoDB" id="4288208at2"/>
<name>A0A1H1VG73_9ACTN</name>
<gene>
    <name evidence="4" type="ORF">SAMN04488543_2480</name>
</gene>
<dbReference type="InterPro" id="IPR018990">
    <property type="entry name" value="Prot_inh_I42_chagasin"/>
</dbReference>
<protein>
    <submittedName>
        <fullName evidence="4">Chagasin family peptidase inhibitor I42</fullName>
    </submittedName>
</protein>
<evidence type="ECO:0000259" key="3">
    <source>
        <dbReference type="Pfam" id="PF09394"/>
    </source>
</evidence>
<proteinExistence type="predicted"/>
<accession>A0A1H1VG73</accession>
<keyword evidence="1" id="KW-0646">Protease inhibitor</keyword>
<dbReference type="InterPro" id="IPR036331">
    <property type="entry name" value="Chagasin-like_sf"/>
</dbReference>
<dbReference type="EMBL" id="LT629749">
    <property type="protein sequence ID" value="SDS83685.1"/>
    <property type="molecule type" value="Genomic_DNA"/>
</dbReference>
<dbReference type="GO" id="GO:0004869">
    <property type="term" value="F:cysteine-type endopeptidase inhibitor activity"/>
    <property type="evidence" value="ECO:0007669"/>
    <property type="project" value="UniProtKB-KW"/>
</dbReference>
<dbReference type="STRING" id="546871.SAMN04488543_2480"/>
<dbReference type="SUPFAM" id="SSF141066">
    <property type="entry name" value="ICP-like"/>
    <property type="match status" value="1"/>
</dbReference>
<evidence type="ECO:0000313" key="5">
    <source>
        <dbReference type="Proteomes" id="UP000199092"/>
    </source>
</evidence>
<evidence type="ECO:0000256" key="1">
    <source>
        <dbReference type="ARBA" id="ARBA00022690"/>
    </source>
</evidence>
<dbReference type="Gene3D" id="2.60.40.2020">
    <property type="match status" value="1"/>
</dbReference>
<keyword evidence="2" id="KW-0789">Thiol protease inhibitor</keyword>
<evidence type="ECO:0000313" key="4">
    <source>
        <dbReference type="EMBL" id="SDS83685.1"/>
    </source>
</evidence>
<dbReference type="AlphaFoldDB" id="A0A1H1VG73"/>
<feature type="domain" description="Proteinase inhibitor I42 chagasin" evidence="3">
    <location>
        <begin position="17"/>
        <end position="101"/>
    </location>
</feature>
<dbReference type="RefSeq" id="WP_091413165.1">
    <property type="nucleotide sequence ID" value="NZ_LT629749.1"/>
</dbReference>
<keyword evidence="5" id="KW-1185">Reference proteome</keyword>
<evidence type="ECO:0000256" key="2">
    <source>
        <dbReference type="ARBA" id="ARBA00022704"/>
    </source>
</evidence>
<organism evidence="4 5">
    <name type="scientific">Friedmanniella luteola</name>
    <dbReference type="NCBI Taxonomy" id="546871"/>
    <lineage>
        <taxon>Bacteria</taxon>
        <taxon>Bacillati</taxon>
        <taxon>Actinomycetota</taxon>
        <taxon>Actinomycetes</taxon>
        <taxon>Propionibacteriales</taxon>
        <taxon>Nocardioidaceae</taxon>
        <taxon>Friedmanniella</taxon>
    </lineage>
</organism>
<dbReference type="Proteomes" id="UP000199092">
    <property type="component" value="Chromosome I"/>
</dbReference>
<reference evidence="4 5" key="1">
    <citation type="submission" date="2016-10" db="EMBL/GenBank/DDBJ databases">
        <authorList>
            <person name="de Groot N.N."/>
        </authorList>
    </citation>
    <scope>NUCLEOTIDE SEQUENCE [LARGE SCALE GENOMIC DNA]</scope>
    <source>
        <strain evidence="4 5">DSM 21741</strain>
    </source>
</reference>
<sequence length="114" mass="12394">MSELRLAWAQRGQHFEVKPGDLVRVALWGNGTTGFSWSPALPPGSVLEEVTESQLAAQDPAGSGPPRVLGSGSLTEYTFRATRPGKADLVLRYWRGVEAAEDVIYQTVITVRNP</sequence>
<dbReference type="Pfam" id="PF09394">
    <property type="entry name" value="Inhibitor_I42"/>
    <property type="match status" value="1"/>
</dbReference>